<dbReference type="eggNOG" id="ENOG502SKQR">
    <property type="taxonomic scope" value="Eukaryota"/>
</dbReference>
<dbReference type="Gene3D" id="3.90.176.10">
    <property type="entry name" value="Toxin ADP-ribosyltransferase, Chain A, domain 1"/>
    <property type="match status" value="1"/>
</dbReference>
<evidence type="ECO:0000256" key="5">
    <source>
        <dbReference type="ARBA" id="ARBA00022729"/>
    </source>
</evidence>
<dbReference type="SUPFAM" id="SSF56399">
    <property type="entry name" value="ADP-ribosylation"/>
    <property type="match status" value="1"/>
</dbReference>
<reference evidence="11" key="2">
    <citation type="submission" date="2025-08" db="UniProtKB">
        <authorList>
            <consortium name="Ensembl"/>
        </authorList>
    </citation>
    <scope>IDENTIFICATION</scope>
</reference>
<reference evidence="11" key="3">
    <citation type="submission" date="2025-09" db="UniProtKB">
        <authorList>
            <consortium name="Ensembl"/>
        </authorList>
    </citation>
    <scope>IDENTIFICATION</scope>
</reference>
<dbReference type="Proteomes" id="UP000001646">
    <property type="component" value="Unplaced"/>
</dbReference>
<keyword evidence="7 10" id="KW-0520">NAD</keyword>
<dbReference type="InterPro" id="IPR050999">
    <property type="entry name" value="ADP-ribosyltransferase_ARG"/>
</dbReference>
<keyword evidence="12" id="KW-1185">Reference proteome</keyword>
<dbReference type="GeneTree" id="ENSGT01030000234601"/>
<dbReference type="InterPro" id="IPR000768">
    <property type="entry name" value="ART"/>
</dbReference>
<dbReference type="Bgee" id="ENSACAG00000027009">
    <property type="expression patterns" value="Expressed in liver and 2 other cell types or tissues"/>
</dbReference>
<dbReference type="InParanoid" id="H9GUK1"/>
<evidence type="ECO:0000256" key="3">
    <source>
        <dbReference type="ARBA" id="ARBA00022679"/>
    </source>
</evidence>
<keyword evidence="5 10" id="KW-0732">Signal</keyword>
<dbReference type="KEGG" id="acs:100561001"/>
<dbReference type="GO" id="GO:0016779">
    <property type="term" value="F:nucleotidyltransferase activity"/>
    <property type="evidence" value="ECO:0007669"/>
    <property type="project" value="UniProtKB-KW"/>
</dbReference>
<dbReference type="PRINTS" id="PR00970">
    <property type="entry name" value="RIBTRNSFRASE"/>
</dbReference>
<dbReference type="FunFam" id="3.90.176.10:FF:000001">
    <property type="entry name" value="NAD(P)(+)--arginine ADP-ribosyltransferase"/>
    <property type="match status" value="1"/>
</dbReference>
<reference evidence="11" key="1">
    <citation type="submission" date="2009-12" db="EMBL/GenBank/DDBJ databases">
        <title>The Genome Sequence of Anolis carolinensis (Green Anole Lizard).</title>
        <authorList>
            <consortium name="The Genome Sequencing Platform"/>
            <person name="Di Palma F."/>
            <person name="Alfoldi J."/>
            <person name="Heiman D."/>
            <person name="Young S."/>
            <person name="Grabherr M."/>
            <person name="Johnson J."/>
            <person name="Lander E.S."/>
            <person name="Lindblad-Toh K."/>
        </authorList>
    </citation>
    <scope>NUCLEOTIDE SEQUENCE [LARGE SCALE GENOMIC DNA]</scope>
    <source>
        <strain evidence="11">JBL SC #1</strain>
    </source>
</reference>
<dbReference type="HOGENOM" id="CLU_059744_1_0_1"/>
<sequence>MLPLLTVLVLALMGAFIGENQVLCDLEEIPLTMAPDSYDDQYIGCPSTMENKLMDLTTDGFKAKYDFIWKNATNYWNKIQGSLQLPNGFKDEYGIALVAYSACSKLYLDFNTAVREGGKSSTNYENYFHFKSFHFLLTKAVQALKTSQPDCYYVYRGIKKIRFTVPDENNPVRFGQFSSSSLSEKVARDIGEDTLFTIETCLGVQISDFSYFPHQQEILIPPYETFMFIKGQNNDKSQINLIRNYESSNFNCQSKRGKKPTLTHKSDQVTLAPFLMPGSR</sequence>
<evidence type="ECO:0000256" key="2">
    <source>
        <dbReference type="ARBA" id="ARBA00022676"/>
    </source>
</evidence>
<evidence type="ECO:0000313" key="11">
    <source>
        <dbReference type="Ensembl" id="ENSACAP00000020755.2"/>
    </source>
</evidence>
<keyword evidence="3 10" id="KW-0808">Transferase</keyword>
<keyword evidence="8" id="KW-1015">Disulfide bond</keyword>
<dbReference type="PROSITE" id="PS51996">
    <property type="entry name" value="TR_MART"/>
    <property type="match status" value="1"/>
</dbReference>
<evidence type="ECO:0000256" key="8">
    <source>
        <dbReference type="ARBA" id="ARBA00023157"/>
    </source>
</evidence>
<dbReference type="PANTHER" id="PTHR10339">
    <property type="entry name" value="ADP-RIBOSYLTRANSFERASE"/>
    <property type="match status" value="1"/>
</dbReference>
<dbReference type="OrthoDB" id="423533at2759"/>
<evidence type="ECO:0000256" key="9">
    <source>
        <dbReference type="ARBA" id="ARBA00047597"/>
    </source>
</evidence>
<dbReference type="EC" id="2.4.2.31" evidence="10"/>
<dbReference type="Ensembl" id="ENSACAT00000022371.2">
    <property type="protein sequence ID" value="ENSACAP00000020755.2"/>
    <property type="gene ID" value="ENSACAG00000027009.3"/>
</dbReference>
<accession>H9GUK1</accession>
<comment type="catalytic activity">
    <reaction evidence="9 10">
        <text>L-arginyl-[protein] + NAD(+) = N(omega)-(ADP-D-ribosyl)-L-arginyl-[protein] + nicotinamide + H(+)</text>
        <dbReference type="Rhea" id="RHEA:19149"/>
        <dbReference type="Rhea" id="RHEA-COMP:10532"/>
        <dbReference type="Rhea" id="RHEA-COMP:15087"/>
        <dbReference type="ChEBI" id="CHEBI:15378"/>
        <dbReference type="ChEBI" id="CHEBI:17154"/>
        <dbReference type="ChEBI" id="CHEBI:29965"/>
        <dbReference type="ChEBI" id="CHEBI:57540"/>
        <dbReference type="ChEBI" id="CHEBI:142554"/>
        <dbReference type="EC" id="2.4.2.31"/>
    </reaction>
</comment>
<evidence type="ECO:0000256" key="6">
    <source>
        <dbReference type="ARBA" id="ARBA00022857"/>
    </source>
</evidence>
<evidence type="ECO:0000256" key="4">
    <source>
        <dbReference type="ARBA" id="ARBA00022695"/>
    </source>
</evidence>
<dbReference type="GO" id="GO:0003950">
    <property type="term" value="F:NAD+ poly-ADP-ribosyltransferase activity"/>
    <property type="evidence" value="ECO:0000318"/>
    <property type="project" value="GO_Central"/>
</dbReference>
<organism evidence="11 12">
    <name type="scientific">Anolis carolinensis</name>
    <name type="common">Green anole</name>
    <name type="synonym">American chameleon</name>
    <dbReference type="NCBI Taxonomy" id="28377"/>
    <lineage>
        <taxon>Eukaryota</taxon>
        <taxon>Metazoa</taxon>
        <taxon>Chordata</taxon>
        <taxon>Craniata</taxon>
        <taxon>Vertebrata</taxon>
        <taxon>Euteleostomi</taxon>
        <taxon>Lepidosauria</taxon>
        <taxon>Squamata</taxon>
        <taxon>Bifurcata</taxon>
        <taxon>Unidentata</taxon>
        <taxon>Episquamata</taxon>
        <taxon>Toxicofera</taxon>
        <taxon>Iguania</taxon>
        <taxon>Dactyloidae</taxon>
        <taxon>Anolis</taxon>
    </lineage>
</organism>
<feature type="chain" id="PRO_5033096078" description="NAD(P)(+)--arginine ADP-ribosyltransferase" evidence="10">
    <location>
        <begin position="19"/>
        <end position="280"/>
    </location>
</feature>
<keyword evidence="4" id="KW-0548">Nucleotidyltransferase</keyword>
<feature type="signal peptide" evidence="10">
    <location>
        <begin position="1"/>
        <end position="18"/>
    </location>
</feature>
<dbReference type="PANTHER" id="PTHR10339:SF19">
    <property type="entry name" value="GPI-LINKED NAD(P)(+)--ARGININE ADP-RIBOSYLTRANSFERASE 1"/>
    <property type="match status" value="1"/>
</dbReference>
<dbReference type="GO" id="GO:0106274">
    <property type="term" value="F:NAD+-protein-arginine ADP-ribosyltransferase activity"/>
    <property type="evidence" value="ECO:0007669"/>
    <property type="project" value="UniProtKB-EC"/>
</dbReference>
<comment type="similarity">
    <text evidence="1 10">Belongs to the Arg-specific ADP-ribosyltransferase family.</text>
</comment>
<evidence type="ECO:0000256" key="1">
    <source>
        <dbReference type="ARBA" id="ARBA00009558"/>
    </source>
</evidence>
<protein>
    <recommendedName>
        <fullName evidence="10">NAD(P)(+)--arginine ADP-ribosyltransferase</fullName>
        <ecNumber evidence="10">2.4.2.31</ecNumber>
    </recommendedName>
    <alternativeName>
        <fullName evidence="10">Mono(ADP-ribosyl)transferase</fullName>
    </alternativeName>
</protein>
<dbReference type="AlphaFoldDB" id="H9GUK1"/>
<evidence type="ECO:0000256" key="10">
    <source>
        <dbReference type="RuleBase" id="RU361228"/>
    </source>
</evidence>
<evidence type="ECO:0000256" key="7">
    <source>
        <dbReference type="ARBA" id="ARBA00023027"/>
    </source>
</evidence>
<name>H9GUK1_ANOCA</name>
<gene>
    <name evidence="11" type="primary">LOC100561001</name>
</gene>
<dbReference type="GeneID" id="100561001"/>
<dbReference type="PROSITE" id="PS01291">
    <property type="entry name" value="ART"/>
    <property type="match status" value="1"/>
</dbReference>
<keyword evidence="2 10" id="KW-0328">Glycosyltransferase</keyword>
<dbReference type="Pfam" id="PF01129">
    <property type="entry name" value="ART"/>
    <property type="match status" value="1"/>
</dbReference>
<proteinExistence type="inferred from homology"/>
<evidence type="ECO:0000313" key="12">
    <source>
        <dbReference type="Proteomes" id="UP000001646"/>
    </source>
</evidence>
<keyword evidence="6 10" id="KW-0521">NADP</keyword>